<organism evidence="2 3">
    <name type="scientific">Phialemonium thermophilum</name>
    <dbReference type="NCBI Taxonomy" id="223376"/>
    <lineage>
        <taxon>Eukaryota</taxon>
        <taxon>Fungi</taxon>
        <taxon>Dikarya</taxon>
        <taxon>Ascomycota</taxon>
        <taxon>Pezizomycotina</taxon>
        <taxon>Sordariomycetes</taxon>
        <taxon>Sordariomycetidae</taxon>
        <taxon>Cephalothecales</taxon>
        <taxon>Cephalothecaceae</taxon>
        <taxon>Phialemonium</taxon>
    </lineage>
</organism>
<keyword evidence="3" id="KW-1185">Reference proteome</keyword>
<evidence type="ECO:0000313" key="2">
    <source>
        <dbReference type="EMBL" id="KAL1878533.1"/>
    </source>
</evidence>
<comment type="caution">
    <text evidence="2">The sequence shown here is derived from an EMBL/GenBank/DDBJ whole genome shotgun (WGS) entry which is preliminary data.</text>
</comment>
<feature type="chain" id="PRO_5047404589" evidence="1">
    <location>
        <begin position="21"/>
        <end position="76"/>
    </location>
</feature>
<sequence>MQFSAVIISALAVAVAVVAAGPIAQRAQTGVCETQDNVCLVNGLYEQCEGISPCTADGNRCDIVPNAVGGSEVLCT</sequence>
<reference evidence="2 3" key="1">
    <citation type="journal article" date="2024" name="Commun. Biol.">
        <title>Comparative genomic analysis of thermophilic fungi reveals convergent evolutionary adaptations and gene losses.</title>
        <authorList>
            <person name="Steindorff A.S."/>
            <person name="Aguilar-Pontes M.V."/>
            <person name="Robinson A.J."/>
            <person name="Andreopoulos B."/>
            <person name="LaButti K."/>
            <person name="Kuo A."/>
            <person name="Mondo S."/>
            <person name="Riley R."/>
            <person name="Otillar R."/>
            <person name="Haridas S."/>
            <person name="Lipzen A."/>
            <person name="Grimwood J."/>
            <person name="Schmutz J."/>
            <person name="Clum A."/>
            <person name="Reid I.D."/>
            <person name="Moisan M.C."/>
            <person name="Butler G."/>
            <person name="Nguyen T.T.M."/>
            <person name="Dewar K."/>
            <person name="Conant G."/>
            <person name="Drula E."/>
            <person name="Henrissat B."/>
            <person name="Hansel C."/>
            <person name="Singer S."/>
            <person name="Hutchinson M.I."/>
            <person name="de Vries R.P."/>
            <person name="Natvig D.O."/>
            <person name="Powell A.J."/>
            <person name="Tsang A."/>
            <person name="Grigoriev I.V."/>
        </authorList>
    </citation>
    <scope>NUCLEOTIDE SEQUENCE [LARGE SCALE GENOMIC DNA]</scope>
    <source>
        <strain evidence="2 3">ATCC 24622</strain>
    </source>
</reference>
<name>A0ABR3XSF8_9PEZI</name>
<keyword evidence="1" id="KW-0732">Signal</keyword>
<evidence type="ECO:0000256" key="1">
    <source>
        <dbReference type="SAM" id="SignalP"/>
    </source>
</evidence>
<evidence type="ECO:0000313" key="3">
    <source>
        <dbReference type="Proteomes" id="UP001586593"/>
    </source>
</evidence>
<gene>
    <name evidence="2" type="ORF">VTK73DRAFT_7874</name>
</gene>
<dbReference type="EMBL" id="JAZHXJ010000053">
    <property type="protein sequence ID" value="KAL1878533.1"/>
    <property type="molecule type" value="Genomic_DNA"/>
</dbReference>
<accession>A0ABR3XSF8</accession>
<feature type="signal peptide" evidence="1">
    <location>
        <begin position="1"/>
        <end position="20"/>
    </location>
</feature>
<proteinExistence type="predicted"/>
<dbReference type="Proteomes" id="UP001586593">
    <property type="component" value="Unassembled WGS sequence"/>
</dbReference>
<protein>
    <submittedName>
        <fullName evidence="2">Uncharacterized protein</fullName>
    </submittedName>
</protein>